<protein>
    <submittedName>
        <fullName evidence="4">VanZ family protein</fullName>
    </submittedName>
</protein>
<keyword evidence="2" id="KW-0812">Transmembrane</keyword>
<keyword evidence="2" id="KW-0472">Membrane</keyword>
<evidence type="ECO:0000313" key="4">
    <source>
        <dbReference type="EMBL" id="TKG73077.1"/>
    </source>
</evidence>
<feature type="transmembrane region" description="Helical" evidence="2">
    <location>
        <begin position="90"/>
        <end position="109"/>
    </location>
</feature>
<evidence type="ECO:0000256" key="2">
    <source>
        <dbReference type="SAM" id="Phobius"/>
    </source>
</evidence>
<feature type="transmembrane region" description="Helical" evidence="2">
    <location>
        <begin position="6"/>
        <end position="26"/>
    </location>
</feature>
<feature type="transmembrane region" description="Helical" evidence="2">
    <location>
        <begin position="46"/>
        <end position="67"/>
    </location>
</feature>
<evidence type="ECO:0000313" key="5">
    <source>
        <dbReference type="Proteomes" id="UP000309992"/>
    </source>
</evidence>
<dbReference type="Pfam" id="PF04892">
    <property type="entry name" value="VanZ"/>
    <property type="match status" value="1"/>
</dbReference>
<dbReference type="Proteomes" id="UP000309992">
    <property type="component" value="Unassembled WGS sequence"/>
</dbReference>
<feature type="compositionally biased region" description="Polar residues" evidence="1">
    <location>
        <begin position="225"/>
        <end position="234"/>
    </location>
</feature>
<accession>A0ABY2SB79</accession>
<dbReference type="InterPro" id="IPR053150">
    <property type="entry name" value="Teicoplanin_resist-assoc"/>
</dbReference>
<dbReference type="PANTHER" id="PTHR36834:SF1">
    <property type="entry name" value="INTEGRAL MEMBRANE PROTEIN"/>
    <property type="match status" value="1"/>
</dbReference>
<dbReference type="PANTHER" id="PTHR36834">
    <property type="entry name" value="MEMBRANE PROTEIN-RELATED"/>
    <property type="match status" value="1"/>
</dbReference>
<keyword evidence="2" id="KW-1133">Transmembrane helix</keyword>
<evidence type="ECO:0000256" key="1">
    <source>
        <dbReference type="SAM" id="MobiDB-lite"/>
    </source>
</evidence>
<name>A0ABY2SB79_9PSEU</name>
<organism evidence="4 5">
    <name type="scientific">Prauserella endophytica</name>
    <dbReference type="NCBI Taxonomy" id="1592324"/>
    <lineage>
        <taxon>Bacteria</taxon>
        <taxon>Bacillati</taxon>
        <taxon>Actinomycetota</taxon>
        <taxon>Actinomycetes</taxon>
        <taxon>Pseudonocardiales</taxon>
        <taxon>Pseudonocardiaceae</taxon>
        <taxon>Prauserella</taxon>
        <taxon>Prauserella coralliicola group</taxon>
    </lineage>
</organism>
<feature type="region of interest" description="Disordered" evidence="1">
    <location>
        <begin position="170"/>
        <end position="234"/>
    </location>
</feature>
<gene>
    <name evidence="4" type="ORF">FCN18_00265</name>
</gene>
<reference evidence="4 5" key="1">
    <citation type="journal article" date="2015" name="Antonie Van Leeuwenhoek">
        <title>Prauserella endophytica sp. nov., an endophytic actinobacterium isolated from Tamarix taklamakanensis.</title>
        <authorList>
            <person name="Liu J.M."/>
            <person name="Habden X."/>
            <person name="Guo L."/>
            <person name="Tuo L."/>
            <person name="Jiang Z.K."/>
            <person name="Liu S.W."/>
            <person name="Liu X.F."/>
            <person name="Chen L."/>
            <person name="Li R.F."/>
            <person name="Zhang Y.Q."/>
            <person name="Sun C.H."/>
        </authorList>
    </citation>
    <scope>NUCLEOTIDE SEQUENCE [LARGE SCALE GENOMIC DNA]</scope>
    <source>
        <strain evidence="4 5">CGMCC 4.7182</strain>
    </source>
</reference>
<proteinExistence type="predicted"/>
<feature type="domain" description="VanZ-like" evidence="3">
    <location>
        <begin position="57"/>
        <end position="164"/>
    </location>
</feature>
<comment type="caution">
    <text evidence="4">The sequence shown here is derived from an EMBL/GenBank/DDBJ whole genome shotgun (WGS) entry which is preliminary data.</text>
</comment>
<dbReference type="EMBL" id="SWMS01000001">
    <property type="protein sequence ID" value="TKG73077.1"/>
    <property type="molecule type" value="Genomic_DNA"/>
</dbReference>
<evidence type="ECO:0000259" key="3">
    <source>
        <dbReference type="Pfam" id="PF04892"/>
    </source>
</evidence>
<feature type="compositionally biased region" description="Polar residues" evidence="1">
    <location>
        <begin position="196"/>
        <end position="212"/>
    </location>
</feature>
<keyword evidence="5" id="KW-1185">Reference proteome</keyword>
<sequence>MEFLLRSFGVLVPIAVLTLPFALLAWRQLAIRRSRGQSGGQAMFTAGLDVAITLLGALVIALVFLPIPGPGGVNLIPGTDLEIALTDNDSFWQVTANVAMMFPLGILLPLRWRWWRSVRRVTLAALLASIGIEALQYLIDAGRVTSTDDVLLNTVGATVGASLVSRTPAPAVSVPRGYPSPAPAADRRSRTPTEWLPTQSKMEPRTAASSRSPFPVQRSGHISERTSAARSCTG</sequence>
<dbReference type="InterPro" id="IPR006976">
    <property type="entry name" value="VanZ-like"/>
</dbReference>